<organism evidence="1 2">
    <name type="scientific">Entomoplasma freundtii</name>
    <dbReference type="NCBI Taxonomy" id="74700"/>
    <lineage>
        <taxon>Bacteria</taxon>
        <taxon>Bacillati</taxon>
        <taxon>Mycoplasmatota</taxon>
        <taxon>Mollicutes</taxon>
        <taxon>Entomoplasmatales</taxon>
        <taxon>Entomoplasmataceae</taxon>
        <taxon>Entomoplasma</taxon>
    </lineage>
</organism>
<keyword evidence="1" id="KW-0238">DNA-binding</keyword>
<dbReference type="InterPro" id="IPR012340">
    <property type="entry name" value="NA-bd_OB-fold"/>
</dbReference>
<dbReference type="RefSeq" id="WP_100609371.1">
    <property type="nucleotide sequence ID" value="NZ_CP024962.1"/>
</dbReference>
<dbReference type="SUPFAM" id="SSF50249">
    <property type="entry name" value="Nucleic acid-binding proteins"/>
    <property type="match status" value="1"/>
</dbReference>
<accession>A0A2K8NS86</accession>
<evidence type="ECO:0000313" key="2">
    <source>
        <dbReference type="Proteomes" id="UP000232222"/>
    </source>
</evidence>
<name>A0A2K8NS86_9MOLU</name>
<dbReference type="EMBL" id="CP024962">
    <property type="protein sequence ID" value="ATZ16416.1"/>
    <property type="molecule type" value="Genomic_DNA"/>
</dbReference>
<dbReference type="OrthoDB" id="398911at2"/>
<reference evidence="1 2" key="1">
    <citation type="submission" date="2017-11" db="EMBL/GenBank/DDBJ databases">
        <title>Genome sequence of Entomoplasma freundtii BARC 318 (ATCC 51999).</title>
        <authorList>
            <person name="Lo W.-S."/>
            <person name="Gasparich G.E."/>
            <person name="Kuo C.-H."/>
        </authorList>
    </citation>
    <scope>NUCLEOTIDE SEQUENCE [LARGE SCALE GENOMIC DNA]</scope>
    <source>
        <strain evidence="1 2">BARC 318</strain>
    </source>
</reference>
<dbReference type="KEGG" id="efr:EFREU_v1c03900"/>
<proteinExistence type="predicted"/>
<evidence type="ECO:0000313" key="1">
    <source>
        <dbReference type="EMBL" id="ATZ16416.1"/>
    </source>
</evidence>
<dbReference type="PROSITE" id="PS50935">
    <property type="entry name" value="SSB"/>
    <property type="match status" value="1"/>
</dbReference>
<keyword evidence="2" id="KW-1185">Reference proteome</keyword>
<gene>
    <name evidence="1" type="primary">ssb</name>
    <name evidence="1" type="ORF">EFREU_v1c03900</name>
</gene>
<dbReference type="AlphaFoldDB" id="A0A2K8NS86"/>
<protein>
    <submittedName>
        <fullName evidence="1">Single-strand DNA-binding protein</fullName>
    </submittedName>
</protein>
<dbReference type="Proteomes" id="UP000232222">
    <property type="component" value="Chromosome"/>
</dbReference>
<dbReference type="InterPro" id="IPR000424">
    <property type="entry name" value="Primosome_PriB/ssb"/>
</dbReference>
<sequence length="101" mass="11518">MNNVTMIGQIEGDAKVAFTTEDGAHKLYKFVLKVPRYPKKGASERHDDFINIKCWSSKIDDEDNLHDQAYVGVEGRLQSFGNGDYRNYSNEVIATKILYLD</sequence>
<dbReference type="Pfam" id="PF00436">
    <property type="entry name" value="SSB"/>
    <property type="match status" value="1"/>
</dbReference>
<dbReference type="GO" id="GO:0003697">
    <property type="term" value="F:single-stranded DNA binding"/>
    <property type="evidence" value="ECO:0007669"/>
    <property type="project" value="InterPro"/>
</dbReference>
<dbReference type="Gene3D" id="2.40.50.140">
    <property type="entry name" value="Nucleic acid-binding proteins"/>
    <property type="match status" value="1"/>
</dbReference>